<dbReference type="AlphaFoldDB" id="A0A922IE08"/>
<comment type="caution">
    <text evidence="1">The sequence shown here is derived from an EMBL/GenBank/DDBJ whole genome shotgun (WGS) entry which is preliminary data.</text>
</comment>
<sequence>MCVDKNQTAIIQLIISTLHLSPTPPPPPPPTSSSSSVFYTKKKNKNSILTTIMTFISPFS</sequence>
<keyword evidence="2" id="KW-1185">Reference proteome</keyword>
<evidence type="ECO:0000313" key="2">
    <source>
        <dbReference type="Proteomes" id="UP000790347"/>
    </source>
</evidence>
<reference evidence="1" key="1">
    <citation type="submission" date="2013-05" db="EMBL/GenBank/DDBJ databases">
        <authorList>
            <person name="Yim A.K.Y."/>
            <person name="Chan T.F."/>
            <person name="Ji K.M."/>
            <person name="Liu X.Y."/>
            <person name="Zhou J.W."/>
            <person name="Li R.Q."/>
            <person name="Yang K.Y."/>
            <person name="Li J."/>
            <person name="Li M."/>
            <person name="Law P.T.W."/>
            <person name="Wu Y.L."/>
            <person name="Cai Z.L."/>
            <person name="Qin H."/>
            <person name="Bao Y."/>
            <person name="Leung R.K.K."/>
            <person name="Ng P.K.S."/>
            <person name="Zou J."/>
            <person name="Zhong X.J."/>
            <person name="Ran P.X."/>
            <person name="Zhong N.S."/>
            <person name="Liu Z.G."/>
            <person name="Tsui S.K.W."/>
        </authorList>
    </citation>
    <scope>NUCLEOTIDE SEQUENCE</scope>
    <source>
        <strain evidence="1">Derf</strain>
        <tissue evidence="1">Whole organism</tissue>
    </source>
</reference>
<evidence type="ECO:0000313" key="1">
    <source>
        <dbReference type="EMBL" id="KAH9527579.1"/>
    </source>
</evidence>
<dbReference type="EMBL" id="ASGP02000001">
    <property type="protein sequence ID" value="KAH9527579.1"/>
    <property type="molecule type" value="Genomic_DNA"/>
</dbReference>
<reference evidence="1" key="2">
    <citation type="journal article" date="2022" name="Res Sq">
        <title>Comparative Genomics Reveals Insights into the Divergent Evolution of Astigmatic Mites and Household Pest Adaptations.</title>
        <authorList>
            <person name="Xiong Q."/>
            <person name="Wan A.T.-Y."/>
            <person name="Liu X.-Y."/>
            <person name="Fung C.S.-H."/>
            <person name="Xiao X."/>
            <person name="Malainual N."/>
            <person name="Hou J."/>
            <person name="Wang L."/>
            <person name="Wang M."/>
            <person name="Yang K."/>
            <person name="Cui Y."/>
            <person name="Leung E."/>
            <person name="Nong W."/>
            <person name="Shin S.-K."/>
            <person name="Au S."/>
            <person name="Jeong K.Y."/>
            <person name="Chew F.T."/>
            <person name="Hui J."/>
            <person name="Leung T.F."/>
            <person name="Tungtrongchitr A."/>
            <person name="Zhong N."/>
            <person name="Liu Z."/>
            <person name="Tsui S."/>
        </authorList>
    </citation>
    <scope>NUCLEOTIDE SEQUENCE</scope>
    <source>
        <strain evidence="1">Derf</strain>
        <tissue evidence="1">Whole organism</tissue>
    </source>
</reference>
<name>A0A922IE08_DERFA</name>
<dbReference type="Proteomes" id="UP000790347">
    <property type="component" value="Unassembled WGS sequence"/>
</dbReference>
<accession>A0A922IE08</accession>
<proteinExistence type="predicted"/>
<gene>
    <name evidence="1" type="ORF">DERF_001587</name>
</gene>
<organism evidence="1 2">
    <name type="scientific">Dermatophagoides farinae</name>
    <name type="common">American house dust mite</name>
    <dbReference type="NCBI Taxonomy" id="6954"/>
    <lineage>
        <taxon>Eukaryota</taxon>
        <taxon>Metazoa</taxon>
        <taxon>Ecdysozoa</taxon>
        <taxon>Arthropoda</taxon>
        <taxon>Chelicerata</taxon>
        <taxon>Arachnida</taxon>
        <taxon>Acari</taxon>
        <taxon>Acariformes</taxon>
        <taxon>Sarcoptiformes</taxon>
        <taxon>Astigmata</taxon>
        <taxon>Psoroptidia</taxon>
        <taxon>Analgoidea</taxon>
        <taxon>Pyroglyphidae</taxon>
        <taxon>Dermatophagoidinae</taxon>
        <taxon>Dermatophagoides</taxon>
    </lineage>
</organism>
<protein>
    <submittedName>
        <fullName evidence="1">Uncharacterized protein</fullName>
    </submittedName>
</protein>